<feature type="transmembrane region" description="Helical" evidence="10">
    <location>
        <begin position="124"/>
        <end position="144"/>
    </location>
</feature>
<feature type="transmembrane region" description="Helical" evidence="10">
    <location>
        <begin position="53"/>
        <end position="73"/>
    </location>
</feature>
<keyword evidence="2" id="KW-1003">Cell membrane</keyword>
<dbReference type="GO" id="GO:0004930">
    <property type="term" value="F:G protein-coupled receptor activity"/>
    <property type="evidence" value="ECO:0007669"/>
    <property type="project" value="UniProtKB-KW"/>
</dbReference>
<keyword evidence="4" id="KW-0716">Sensory transduction</keyword>
<keyword evidence="8" id="KW-0675">Receptor</keyword>
<name>A0AAV6ZZT3_ENGPU</name>
<evidence type="ECO:0000256" key="2">
    <source>
        <dbReference type="ARBA" id="ARBA00022475"/>
    </source>
</evidence>
<feature type="transmembrane region" description="Helical" evidence="10">
    <location>
        <begin position="20"/>
        <end position="41"/>
    </location>
</feature>
<feature type="domain" description="G-protein coupled receptors family 1 profile" evidence="11">
    <location>
        <begin position="33"/>
        <end position="283"/>
    </location>
</feature>
<dbReference type="Proteomes" id="UP000824782">
    <property type="component" value="Unassembled WGS sequence"/>
</dbReference>
<dbReference type="PRINTS" id="PR00245">
    <property type="entry name" value="OLFACTORYR"/>
</dbReference>
<evidence type="ECO:0000256" key="8">
    <source>
        <dbReference type="ARBA" id="ARBA00023170"/>
    </source>
</evidence>
<evidence type="ECO:0000256" key="4">
    <source>
        <dbReference type="ARBA" id="ARBA00022725"/>
    </source>
</evidence>
<evidence type="ECO:0000256" key="1">
    <source>
        <dbReference type="ARBA" id="ARBA00004651"/>
    </source>
</evidence>
<dbReference type="InterPro" id="IPR000725">
    <property type="entry name" value="Olfact_rcpt"/>
</dbReference>
<feature type="transmembrane region" description="Helical" evidence="10">
    <location>
        <begin position="189"/>
        <end position="219"/>
    </location>
</feature>
<accession>A0AAV6ZZT3</accession>
<dbReference type="EMBL" id="WNYA01000010">
    <property type="protein sequence ID" value="KAG8552785.1"/>
    <property type="molecule type" value="Genomic_DNA"/>
</dbReference>
<evidence type="ECO:0000256" key="3">
    <source>
        <dbReference type="ARBA" id="ARBA00022692"/>
    </source>
</evidence>
<evidence type="ECO:0000313" key="12">
    <source>
        <dbReference type="EMBL" id="KAG8552785.1"/>
    </source>
</evidence>
<reference evidence="12" key="1">
    <citation type="thesis" date="2020" institute="ProQuest LLC" country="789 East Eisenhower Parkway, Ann Arbor, MI, USA">
        <title>Comparative Genomics and Chromosome Evolution.</title>
        <authorList>
            <person name="Mudd A.B."/>
        </authorList>
    </citation>
    <scope>NUCLEOTIDE SEQUENCE</scope>
    <source>
        <strain evidence="12">237g6f4</strain>
        <tissue evidence="12">Blood</tissue>
    </source>
</reference>
<keyword evidence="5 10" id="KW-1133">Transmembrane helix</keyword>
<evidence type="ECO:0000256" key="10">
    <source>
        <dbReference type="SAM" id="Phobius"/>
    </source>
</evidence>
<keyword evidence="6" id="KW-0297">G-protein coupled receptor</keyword>
<feature type="transmembrane region" description="Helical" evidence="10">
    <location>
        <begin position="266"/>
        <end position="285"/>
    </location>
</feature>
<feature type="transmembrane region" description="Helical" evidence="10">
    <location>
        <begin position="93"/>
        <end position="112"/>
    </location>
</feature>
<evidence type="ECO:0000256" key="6">
    <source>
        <dbReference type="ARBA" id="ARBA00023040"/>
    </source>
</evidence>
<dbReference type="Gene3D" id="1.20.1070.10">
    <property type="entry name" value="Rhodopsin 7-helix transmembrane proteins"/>
    <property type="match status" value="1"/>
</dbReference>
<evidence type="ECO:0000313" key="13">
    <source>
        <dbReference type="Proteomes" id="UP000824782"/>
    </source>
</evidence>
<dbReference type="AlphaFoldDB" id="A0AAV6ZZT3"/>
<dbReference type="InterPro" id="IPR050516">
    <property type="entry name" value="Olfactory_GPCR"/>
</dbReference>
<dbReference type="PRINTS" id="PR00237">
    <property type="entry name" value="GPCRRHODOPSN"/>
</dbReference>
<organism evidence="12 13">
    <name type="scientific">Engystomops pustulosus</name>
    <name type="common">Tungara frog</name>
    <name type="synonym">Physalaemus pustulosus</name>
    <dbReference type="NCBI Taxonomy" id="76066"/>
    <lineage>
        <taxon>Eukaryota</taxon>
        <taxon>Metazoa</taxon>
        <taxon>Chordata</taxon>
        <taxon>Craniata</taxon>
        <taxon>Vertebrata</taxon>
        <taxon>Euteleostomi</taxon>
        <taxon>Amphibia</taxon>
        <taxon>Batrachia</taxon>
        <taxon>Anura</taxon>
        <taxon>Neobatrachia</taxon>
        <taxon>Hyloidea</taxon>
        <taxon>Leptodactylidae</taxon>
        <taxon>Leiuperinae</taxon>
        <taxon>Engystomops</taxon>
    </lineage>
</organism>
<feature type="transmembrane region" description="Helical" evidence="10">
    <location>
        <begin position="231"/>
        <end position="254"/>
    </location>
</feature>
<comment type="subcellular location">
    <subcellularLocation>
        <location evidence="1">Cell membrane</location>
        <topology evidence="1">Multi-pass membrane protein</topology>
    </subcellularLocation>
</comment>
<keyword evidence="9" id="KW-0807">Transducer</keyword>
<protein>
    <recommendedName>
        <fullName evidence="11">G-protein coupled receptors family 1 profile domain-containing protein</fullName>
    </recommendedName>
</protein>
<dbReference type="SUPFAM" id="SSF81321">
    <property type="entry name" value="Family A G protein-coupled receptor-like"/>
    <property type="match status" value="1"/>
</dbReference>
<keyword evidence="7 10" id="KW-0472">Membrane</keyword>
<keyword evidence="4" id="KW-0552">Olfaction</keyword>
<dbReference type="InterPro" id="IPR017452">
    <property type="entry name" value="GPCR_Rhodpsn_7TM"/>
</dbReference>
<comment type="caution">
    <text evidence="12">The sequence shown here is derived from an EMBL/GenBank/DDBJ whole genome shotgun (WGS) entry which is preliminary data.</text>
</comment>
<dbReference type="FunFam" id="1.20.1070.10:FF:000268">
    <property type="entry name" value="Putative olfactory receptor 2I1"/>
    <property type="match status" value="1"/>
</dbReference>
<evidence type="ECO:0000256" key="5">
    <source>
        <dbReference type="ARBA" id="ARBA00022989"/>
    </source>
</evidence>
<evidence type="ECO:0000256" key="9">
    <source>
        <dbReference type="ARBA" id="ARBA00023224"/>
    </source>
</evidence>
<dbReference type="PROSITE" id="PS50262">
    <property type="entry name" value="G_PROTEIN_RECEP_F1_2"/>
    <property type="match status" value="1"/>
</dbReference>
<gene>
    <name evidence="12" type="ORF">GDO81_003061</name>
</gene>
<dbReference type="GO" id="GO:0004984">
    <property type="term" value="F:olfactory receptor activity"/>
    <property type="evidence" value="ECO:0007669"/>
    <property type="project" value="InterPro"/>
</dbReference>
<keyword evidence="3 10" id="KW-0812">Transmembrane</keyword>
<evidence type="ECO:0000256" key="7">
    <source>
        <dbReference type="ARBA" id="ARBA00023136"/>
    </source>
</evidence>
<proteinExistence type="predicted"/>
<dbReference type="Pfam" id="PF13853">
    <property type="entry name" value="7tm_4"/>
    <property type="match status" value="1"/>
</dbReference>
<dbReference type="GO" id="GO:0005886">
    <property type="term" value="C:plasma membrane"/>
    <property type="evidence" value="ECO:0007669"/>
    <property type="project" value="UniProtKB-SubCell"/>
</dbReference>
<sequence length="299" mass="33748">MTYFIIAGISDDPRVQLNVFLLVLLTYLTALGGNITIFLLVCLDRRLHTPMYFFLANLSILDMSCSTITLHKILTSFMTGDKTVSILNCHVQIFTFLSLTCDELLLLAAMSYDRYVAICKPLHYHLVMNYRCCVLLASLCWAFGVLESFPTFMGINRLTCYTSNKMEHFFCDIIPVMKLSCSDTSFLQLYILIVGVFLSGFTPFVLTFISYIFIISTILSIRSSSGRRKAFYTCSSHLTVVITLYASLFFQYLRPSSSINLSSSKYFSLFNAAAVPILNPLIYSLKNKDVKAAISRALV</sequence>
<evidence type="ECO:0000259" key="11">
    <source>
        <dbReference type="PROSITE" id="PS50262"/>
    </source>
</evidence>
<dbReference type="InterPro" id="IPR000276">
    <property type="entry name" value="GPCR_Rhodpsn"/>
</dbReference>
<keyword evidence="13" id="KW-1185">Reference proteome</keyword>
<dbReference type="CDD" id="cd13954">
    <property type="entry name" value="7tmA_OR"/>
    <property type="match status" value="1"/>
</dbReference>
<dbReference type="PANTHER" id="PTHR26452">
    <property type="entry name" value="OLFACTORY RECEPTOR"/>
    <property type="match status" value="1"/>
</dbReference>